<evidence type="ECO:0000256" key="2">
    <source>
        <dbReference type="SAM" id="SignalP"/>
    </source>
</evidence>
<evidence type="ECO:0000256" key="1">
    <source>
        <dbReference type="ARBA" id="ARBA00008262"/>
    </source>
</evidence>
<dbReference type="InterPro" id="IPR036312">
    <property type="entry name" value="Bifun_inhib/LTP/seed_sf"/>
</dbReference>
<sequence length="131" mass="15000">MTRLATVGALLFLVLALAEASSVYQTIVTKVEFDEPTSESERCDRELSGLKMNFCKLHLQPYVRHNWAKPCCRDLQQVNDPQCRCEALRQTAQRNPGYEQDQEEVTSLAQQLADTCRMEELRNCQIGQQGY</sequence>
<gene>
    <name evidence="4" type="ORF">AQUCO_08300032v1</name>
</gene>
<comment type="similarity">
    <text evidence="1">Belongs to the 2S seed storage albumins family.</text>
</comment>
<proteinExistence type="inferred from homology"/>
<dbReference type="SMART" id="SM00499">
    <property type="entry name" value="AAI"/>
    <property type="match status" value="1"/>
</dbReference>
<feature type="chain" id="PRO_5013619796" description="Bifunctional inhibitor/plant lipid transfer protein/seed storage helical domain-containing protein" evidence="2">
    <location>
        <begin position="21"/>
        <end position="131"/>
    </location>
</feature>
<dbReference type="InParanoid" id="A0A2G5C6Y9"/>
<organism evidence="4 5">
    <name type="scientific">Aquilegia coerulea</name>
    <name type="common">Rocky mountain columbine</name>
    <dbReference type="NCBI Taxonomy" id="218851"/>
    <lineage>
        <taxon>Eukaryota</taxon>
        <taxon>Viridiplantae</taxon>
        <taxon>Streptophyta</taxon>
        <taxon>Embryophyta</taxon>
        <taxon>Tracheophyta</taxon>
        <taxon>Spermatophyta</taxon>
        <taxon>Magnoliopsida</taxon>
        <taxon>Ranunculales</taxon>
        <taxon>Ranunculaceae</taxon>
        <taxon>Thalictroideae</taxon>
        <taxon>Aquilegia</taxon>
    </lineage>
</organism>
<dbReference type="AlphaFoldDB" id="A0A2G5C6Y9"/>
<dbReference type="Gene3D" id="1.10.110.10">
    <property type="entry name" value="Plant lipid-transfer and hydrophobic proteins"/>
    <property type="match status" value="1"/>
</dbReference>
<keyword evidence="5" id="KW-1185">Reference proteome</keyword>
<dbReference type="PANTHER" id="PTHR35496:SF4">
    <property type="entry name" value="2S SULFUR-RICH SEED STORAGE PROTEIN 2-LIKE"/>
    <property type="match status" value="1"/>
</dbReference>
<dbReference type="PANTHER" id="PTHR35496">
    <property type="entry name" value="2S SEED STORAGE PROTEIN 1-RELATED"/>
    <property type="match status" value="1"/>
</dbReference>
<dbReference type="Pfam" id="PF00234">
    <property type="entry name" value="Tryp_alpha_amyl"/>
    <property type="match status" value="1"/>
</dbReference>
<name>A0A2G5C6Y9_AQUCA</name>
<dbReference type="Proteomes" id="UP000230069">
    <property type="component" value="Unassembled WGS sequence"/>
</dbReference>
<feature type="signal peptide" evidence="2">
    <location>
        <begin position="1"/>
        <end position="20"/>
    </location>
</feature>
<dbReference type="OrthoDB" id="1922883at2759"/>
<accession>A0A2G5C6Y9</accession>
<evidence type="ECO:0000313" key="4">
    <source>
        <dbReference type="EMBL" id="PIA27062.1"/>
    </source>
</evidence>
<dbReference type="InterPro" id="IPR000617">
    <property type="entry name" value="Napin/2SS/CON"/>
</dbReference>
<evidence type="ECO:0000259" key="3">
    <source>
        <dbReference type="SMART" id="SM00499"/>
    </source>
</evidence>
<dbReference type="EMBL" id="KZ305100">
    <property type="protein sequence ID" value="PIA27062.1"/>
    <property type="molecule type" value="Genomic_DNA"/>
</dbReference>
<reference evidence="4 5" key="1">
    <citation type="submission" date="2017-09" db="EMBL/GenBank/DDBJ databases">
        <title>WGS assembly of Aquilegia coerulea Goldsmith.</title>
        <authorList>
            <person name="Hodges S."/>
            <person name="Kramer E."/>
            <person name="Nordborg M."/>
            <person name="Tomkins J."/>
            <person name="Borevitz J."/>
            <person name="Derieg N."/>
            <person name="Yan J."/>
            <person name="Mihaltcheva S."/>
            <person name="Hayes R.D."/>
            <person name="Rokhsar D."/>
        </authorList>
    </citation>
    <scope>NUCLEOTIDE SEQUENCE [LARGE SCALE GENOMIC DNA]</scope>
    <source>
        <strain evidence="5">cv. Goldsmith</strain>
    </source>
</reference>
<dbReference type="SUPFAM" id="SSF47699">
    <property type="entry name" value="Bifunctional inhibitor/lipid-transfer protein/seed storage 2S albumin"/>
    <property type="match status" value="1"/>
</dbReference>
<dbReference type="FunCoup" id="A0A2G5C6Y9">
    <property type="interactions" value="188"/>
</dbReference>
<protein>
    <recommendedName>
        <fullName evidence="3">Bifunctional inhibitor/plant lipid transfer protein/seed storage helical domain-containing protein</fullName>
    </recommendedName>
</protein>
<dbReference type="InterPro" id="IPR016140">
    <property type="entry name" value="Bifunc_inhib/LTP/seed_store"/>
</dbReference>
<dbReference type="GO" id="GO:0045735">
    <property type="term" value="F:nutrient reservoir activity"/>
    <property type="evidence" value="ECO:0007669"/>
    <property type="project" value="InterPro"/>
</dbReference>
<keyword evidence="2" id="KW-0732">Signal</keyword>
<evidence type="ECO:0000313" key="5">
    <source>
        <dbReference type="Proteomes" id="UP000230069"/>
    </source>
</evidence>
<feature type="domain" description="Bifunctional inhibitor/plant lipid transfer protein/seed storage helical" evidence="3">
    <location>
        <begin position="55"/>
        <end position="124"/>
    </location>
</feature>